<dbReference type="AlphaFoldDB" id="A0A379KDB8"/>
<sequence length="47" mass="5191">MADFQRRHMAATGSACLEKARAMLLALQPAGAELLFLCSLEVLRWTV</sequence>
<dbReference type="EMBL" id="UGUW01000004">
    <property type="protein sequence ID" value="SUD62131.1"/>
    <property type="molecule type" value="Genomic_DNA"/>
</dbReference>
<evidence type="ECO:0000313" key="1">
    <source>
        <dbReference type="EMBL" id="SUD62131.1"/>
    </source>
</evidence>
<evidence type="ECO:0000313" key="2">
    <source>
        <dbReference type="Proteomes" id="UP000254084"/>
    </source>
</evidence>
<proteinExistence type="predicted"/>
<reference evidence="1 2" key="1">
    <citation type="submission" date="2018-06" db="EMBL/GenBank/DDBJ databases">
        <authorList>
            <consortium name="Pathogen Informatics"/>
            <person name="Doyle S."/>
        </authorList>
    </citation>
    <scope>NUCLEOTIDE SEQUENCE [LARGE SCALE GENOMIC DNA]</scope>
    <source>
        <strain evidence="1 2">NCTC10860</strain>
    </source>
</reference>
<dbReference type="Proteomes" id="UP000254084">
    <property type="component" value="Unassembled WGS sequence"/>
</dbReference>
<organism evidence="1 2">
    <name type="scientific">Ectopseudomonas oleovorans</name>
    <name type="common">Pseudomonas oleovorans</name>
    <dbReference type="NCBI Taxonomy" id="301"/>
    <lineage>
        <taxon>Bacteria</taxon>
        <taxon>Pseudomonadati</taxon>
        <taxon>Pseudomonadota</taxon>
        <taxon>Gammaproteobacteria</taxon>
        <taxon>Pseudomonadales</taxon>
        <taxon>Pseudomonadaceae</taxon>
        <taxon>Ectopseudomonas</taxon>
    </lineage>
</organism>
<gene>
    <name evidence="1" type="ORF">NCTC10860_04558</name>
</gene>
<accession>A0A379KDB8</accession>
<name>A0A379KDB8_ECTOL</name>
<protein>
    <submittedName>
        <fullName evidence="1">Uncharacterized protein</fullName>
    </submittedName>
</protein>